<dbReference type="Pfam" id="PF07728">
    <property type="entry name" value="AAA_5"/>
    <property type="match status" value="1"/>
</dbReference>
<gene>
    <name evidence="2" type="ORF">CBF37_01565</name>
</gene>
<dbReference type="EMBL" id="NGJS01000002">
    <property type="protein sequence ID" value="RSU00291.1"/>
    <property type="molecule type" value="Genomic_DNA"/>
</dbReference>
<accession>A0A430A1K8</accession>
<dbReference type="PANTHER" id="PTHR37291">
    <property type="entry name" value="5-METHYLCYTOSINE-SPECIFIC RESTRICTION ENZYME B"/>
    <property type="match status" value="1"/>
</dbReference>
<keyword evidence="3" id="KW-1185">Reference proteome</keyword>
<dbReference type="AlphaFoldDB" id="A0A430A1K8"/>
<dbReference type="InterPro" id="IPR011704">
    <property type="entry name" value="ATPase_dyneun-rel_AAA"/>
</dbReference>
<dbReference type="Proteomes" id="UP000287857">
    <property type="component" value="Unassembled WGS sequence"/>
</dbReference>
<dbReference type="InterPro" id="IPR027417">
    <property type="entry name" value="P-loop_NTPase"/>
</dbReference>
<dbReference type="SUPFAM" id="SSF52540">
    <property type="entry name" value="P-loop containing nucleoside triphosphate hydrolases"/>
    <property type="match status" value="1"/>
</dbReference>
<feature type="domain" description="ATPase dynein-related AAA" evidence="1">
    <location>
        <begin position="272"/>
        <end position="353"/>
    </location>
</feature>
<dbReference type="PANTHER" id="PTHR37291:SF1">
    <property type="entry name" value="TYPE IV METHYL-DIRECTED RESTRICTION ENZYME ECOKMCRB SUBUNIT"/>
    <property type="match status" value="1"/>
</dbReference>
<evidence type="ECO:0000313" key="2">
    <source>
        <dbReference type="EMBL" id="RSU00291.1"/>
    </source>
</evidence>
<reference evidence="2 3" key="1">
    <citation type="submission" date="2017-05" db="EMBL/GenBank/DDBJ databases">
        <title>Vagococcus spp. assemblies.</title>
        <authorList>
            <person name="Gulvik C.A."/>
        </authorList>
    </citation>
    <scope>NUCLEOTIDE SEQUENCE [LARGE SCALE GENOMIC DNA]</scope>
    <source>
        <strain evidence="2 3">SS1995</strain>
    </source>
</reference>
<dbReference type="GO" id="GO:0005524">
    <property type="term" value="F:ATP binding"/>
    <property type="evidence" value="ECO:0007669"/>
    <property type="project" value="InterPro"/>
</dbReference>
<organism evidence="2 3">
    <name type="scientific">Vagococcus vulneris</name>
    <dbReference type="NCBI Taxonomy" id="1977869"/>
    <lineage>
        <taxon>Bacteria</taxon>
        <taxon>Bacillati</taxon>
        <taxon>Bacillota</taxon>
        <taxon>Bacilli</taxon>
        <taxon>Lactobacillales</taxon>
        <taxon>Enterococcaceae</taxon>
        <taxon>Vagococcus</taxon>
    </lineage>
</organism>
<dbReference type="InterPro" id="IPR052934">
    <property type="entry name" value="Methyl-DNA_Rec/Restrict_Enz"/>
</dbReference>
<protein>
    <recommendedName>
        <fullName evidence="1">ATPase dynein-related AAA domain-containing protein</fullName>
    </recommendedName>
</protein>
<sequence>MTENNIGLNTILYGPPGTGKTYNTAIYAVSICDGKTLEEVKEDNYEKIMSRYKELMENGRIAFTTFHQSYGYEEFIEGIKPVVDTNNNDIGYKIEPGLFKTFCNEASNKKIKDDGNDITDTAKNKVWCVLLDGTGISDLKKECFEQGTVRIGWKDYPEVIDFETERLTENSRRILLNFQDEMGIGDIVVTQKSNTIIDGIGIISGDYEYDSSNENWPRYRKVKWLLKDGNINVTDLNDGVKLDRNTVYPLKRISVDNILSLIEDKSNISVEENKAPYVFVIDEINRGNISKIFGELITLIEDTRRMNMVEETSAILPYSGTHFSIPSNVYILGTMNTADRSISLMDTALRRRFRFVEMMPDAEVLRQIGADKVDTLDVALMLEKINERIAYLYDREHTIGHAFFTKLKTNPNLETLESIFRESVIPLLQEYFYEDYEKIQLVLGDNGKTETKYKFVIEEALKIKEVFKGDAIDMIDLPEKKYQINDEAFSNIESYKEII</sequence>
<name>A0A430A1K8_9ENTE</name>
<dbReference type="GO" id="GO:0016887">
    <property type="term" value="F:ATP hydrolysis activity"/>
    <property type="evidence" value="ECO:0007669"/>
    <property type="project" value="InterPro"/>
</dbReference>
<evidence type="ECO:0000259" key="1">
    <source>
        <dbReference type="Pfam" id="PF07728"/>
    </source>
</evidence>
<dbReference type="Gene3D" id="3.40.50.300">
    <property type="entry name" value="P-loop containing nucleotide triphosphate hydrolases"/>
    <property type="match status" value="1"/>
</dbReference>
<comment type="caution">
    <text evidence="2">The sequence shown here is derived from an EMBL/GenBank/DDBJ whole genome shotgun (WGS) entry which is preliminary data.</text>
</comment>
<evidence type="ECO:0000313" key="3">
    <source>
        <dbReference type="Proteomes" id="UP000287857"/>
    </source>
</evidence>
<proteinExistence type="predicted"/>